<evidence type="ECO:0000256" key="4">
    <source>
        <dbReference type="ARBA" id="ARBA00022840"/>
    </source>
</evidence>
<dbReference type="InterPro" id="IPR003439">
    <property type="entry name" value="ABC_transporter-like_ATP-bd"/>
</dbReference>
<dbReference type="InterPro" id="IPR017871">
    <property type="entry name" value="ABC_transporter-like_CS"/>
</dbReference>
<dbReference type="PROSITE" id="PS00211">
    <property type="entry name" value="ABC_TRANSPORTER_1"/>
    <property type="match status" value="1"/>
</dbReference>
<dbReference type="InterPro" id="IPR050153">
    <property type="entry name" value="Metal_Ion_Import_ABC"/>
</dbReference>
<keyword evidence="2" id="KW-0813">Transport</keyword>
<dbReference type="GO" id="GO:0016887">
    <property type="term" value="F:ATP hydrolysis activity"/>
    <property type="evidence" value="ECO:0007669"/>
    <property type="project" value="InterPro"/>
</dbReference>
<evidence type="ECO:0000256" key="2">
    <source>
        <dbReference type="ARBA" id="ARBA00022448"/>
    </source>
</evidence>
<evidence type="ECO:0000313" key="7">
    <source>
        <dbReference type="Proteomes" id="UP000001412"/>
    </source>
</evidence>
<keyword evidence="4 6" id="KW-0067">ATP-binding</keyword>
<gene>
    <name evidence="6" type="primary">znuC</name>
    <name evidence="6" type="ordered locus">CTC_02361</name>
</gene>
<accession>Q891L0</accession>
<dbReference type="HOGENOM" id="CLU_000604_1_11_9"/>
<keyword evidence="7" id="KW-1185">Reference proteome</keyword>
<dbReference type="GO" id="GO:0005524">
    <property type="term" value="F:ATP binding"/>
    <property type="evidence" value="ECO:0007669"/>
    <property type="project" value="UniProtKB-KW"/>
</dbReference>
<evidence type="ECO:0000256" key="3">
    <source>
        <dbReference type="ARBA" id="ARBA00022741"/>
    </source>
</evidence>
<sequence>MCSFYIFGRFFMINIQDMYFSYSKDNRYVLKNINLNIIKGGYYSIIGENGSGKSTLVKLILKLLNPSKGTISTNTNKIGYVPQKLDYFNSKFPITVNEIFKCHFKALGLKNYTLLKQLLKELDINHLKSNLIGNLSGGQQQRVFIARALIGNPDLLILDEPSTGVDILSQKNIYDFLKNLNINKQMTIISIEHNLKAAFENSSHIIKVENSTAKIYSTTNIGSLNDLNNI</sequence>
<evidence type="ECO:0000256" key="1">
    <source>
        <dbReference type="ARBA" id="ARBA00005417"/>
    </source>
</evidence>
<dbReference type="STRING" id="212717.CTC_02361"/>
<dbReference type="PANTHER" id="PTHR42734:SF17">
    <property type="entry name" value="METAL TRANSPORT SYSTEM ATP-BINDING PROTEIN TM_0124-RELATED"/>
    <property type="match status" value="1"/>
</dbReference>
<feature type="domain" description="ABC transporter" evidence="5">
    <location>
        <begin position="13"/>
        <end position="230"/>
    </location>
</feature>
<dbReference type="KEGG" id="ctc:CTC_02361"/>
<dbReference type="Gene3D" id="3.40.50.300">
    <property type="entry name" value="P-loop containing nucleotide triphosphate hydrolases"/>
    <property type="match status" value="1"/>
</dbReference>
<protein>
    <submittedName>
        <fullName evidence="6">High-affinity Zinc uptake system ATP-binding protein znuC</fullName>
    </submittedName>
</protein>
<reference evidence="6 7" key="1">
    <citation type="journal article" date="2003" name="Proc. Natl. Acad. Sci. U.S.A.">
        <title>The genome sequence of Clostridium tetani, the causative agent of tetanus disease.</title>
        <authorList>
            <person name="Brueggemann H."/>
            <person name="Baumer S."/>
            <person name="Fricke W.F."/>
            <person name="Wiezer A."/>
            <person name="Liesegang H."/>
            <person name="Decker I."/>
            <person name="Herzberg C."/>
            <person name="Martinez-Arias R."/>
            <person name="Merkl R."/>
            <person name="Henne A."/>
            <person name="Gottschalk G."/>
        </authorList>
    </citation>
    <scope>NUCLEOTIDE SEQUENCE [LARGE SCALE GENOMIC DNA]</scope>
    <source>
        <strain evidence="7">Massachusetts / E88</strain>
    </source>
</reference>
<dbReference type="InterPro" id="IPR003593">
    <property type="entry name" value="AAA+_ATPase"/>
</dbReference>
<organism evidence="6 7">
    <name type="scientific">Clostridium tetani (strain Massachusetts / E88)</name>
    <dbReference type="NCBI Taxonomy" id="212717"/>
    <lineage>
        <taxon>Bacteria</taxon>
        <taxon>Bacillati</taxon>
        <taxon>Bacillota</taxon>
        <taxon>Clostridia</taxon>
        <taxon>Eubacteriales</taxon>
        <taxon>Clostridiaceae</taxon>
        <taxon>Clostridium</taxon>
    </lineage>
</organism>
<evidence type="ECO:0000313" key="6">
    <source>
        <dbReference type="EMBL" id="AAO36835.1"/>
    </source>
</evidence>
<name>Q891L0_CLOTE</name>
<dbReference type="InterPro" id="IPR027417">
    <property type="entry name" value="P-loop_NTPase"/>
</dbReference>
<dbReference type="SMART" id="SM00382">
    <property type="entry name" value="AAA"/>
    <property type="match status" value="1"/>
</dbReference>
<evidence type="ECO:0000259" key="5">
    <source>
        <dbReference type="PROSITE" id="PS50893"/>
    </source>
</evidence>
<dbReference type="PROSITE" id="PS50893">
    <property type="entry name" value="ABC_TRANSPORTER_2"/>
    <property type="match status" value="1"/>
</dbReference>
<dbReference type="Proteomes" id="UP000001412">
    <property type="component" value="Chromosome"/>
</dbReference>
<dbReference type="AlphaFoldDB" id="Q891L0"/>
<comment type="similarity">
    <text evidence="1">Belongs to the ABC transporter superfamily.</text>
</comment>
<keyword evidence="3" id="KW-0547">Nucleotide-binding</keyword>
<dbReference type="Pfam" id="PF00005">
    <property type="entry name" value="ABC_tran"/>
    <property type="match status" value="1"/>
</dbReference>
<dbReference type="PANTHER" id="PTHR42734">
    <property type="entry name" value="METAL TRANSPORT SYSTEM ATP-BINDING PROTEIN TM_0124-RELATED"/>
    <property type="match status" value="1"/>
</dbReference>
<dbReference type="EMBL" id="AE015927">
    <property type="protein sequence ID" value="AAO36835.1"/>
    <property type="molecule type" value="Genomic_DNA"/>
</dbReference>
<proteinExistence type="inferred from homology"/>
<dbReference type="SUPFAM" id="SSF52540">
    <property type="entry name" value="P-loop containing nucleoside triphosphate hydrolases"/>
    <property type="match status" value="1"/>
</dbReference>